<name>A0ABS9BW53_9BACT</name>
<dbReference type="InterPro" id="IPR029760">
    <property type="entry name" value="GPX_CS"/>
</dbReference>
<accession>A0ABS9BW53</accession>
<dbReference type="GO" id="GO:0004601">
    <property type="term" value="F:peroxidase activity"/>
    <property type="evidence" value="ECO:0007669"/>
    <property type="project" value="UniProtKB-KW"/>
</dbReference>
<reference evidence="6 7" key="1">
    <citation type="submission" date="2022-01" db="EMBL/GenBank/DDBJ databases">
        <title>Mariniradius saccharolyticus sp. nov., isolated from sediment of a river.</title>
        <authorList>
            <person name="Liu H."/>
        </authorList>
    </citation>
    <scope>NUCLEOTIDE SEQUENCE [LARGE SCALE GENOMIC DNA]</scope>
    <source>
        <strain evidence="6 7">RY-2</strain>
    </source>
</reference>
<comment type="caution">
    <text evidence="6">The sequence shown here is derived from an EMBL/GenBank/DDBJ whole genome shotgun (WGS) entry which is preliminary data.</text>
</comment>
<dbReference type="PANTHER" id="PTHR11592:SF78">
    <property type="entry name" value="GLUTATHIONE PEROXIDASE"/>
    <property type="match status" value="1"/>
</dbReference>
<dbReference type="PROSITE" id="PS00763">
    <property type="entry name" value="GLUTATHIONE_PEROXID_2"/>
    <property type="match status" value="1"/>
</dbReference>
<dbReference type="PROSITE" id="PS00460">
    <property type="entry name" value="GLUTATHIONE_PEROXID_1"/>
    <property type="match status" value="1"/>
</dbReference>
<dbReference type="PROSITE" id="PS51355">
    <property type="entry name" value="GLUTATHIONE_PEROXID_3"/>
    <property type="match status" value="1"/>
</dbReference>
<dbReference type="InterPro" id="IPR036249">
    <property type="entry name" value="Thioredoxin-like_sf"/>
</dbReference>
<feature type="domain" description="Thioredoxin" evidence="5">
    <location>
        <begin position="1"/>
        <end position="163"/>
    </location>
</feature>
<evidence type="ECO:0000313" key="7">
    <source>
        <dbReference type="Proteomes" id="UP001201449"/>
    </source>
</evidence>
<dbReference type="PROSITE" id="PS51352">
    <property type="entry name" value="THIOREDOXIN_2"/>
    <property type="match status" value="1"/>
</dbReference>
<evidence type="ECO:0000256" key="3">
    <source>
        <dbReference type="ARBA" id="ARBA00023002"/>
    </source>
</evidence>
<dbReference type="InterPro" id="IPR013766">
    <property type="entry name" value="Thioredoxin_domain"/>
</dbReference>
<evidence type="ECO:0000259" key="5">
    <source>
        <dbReference type="PROSITE" id="PS51352"/>
    </source>
</evidence>
<dbReference type="PIRSF" id="PIRSF000303">
    <property type="entry name" value="Glutathion_perox"/>
    <property type="match status" value="1"/>
</dbReference>
<dbReference type="Gene3D" id="3.40.30.10">
    <property type="entry name" value="Glutaredoxin"/>
    <property type="match status" value="1"/>
</dbReference>
<dbReference type="SUPFAM" id="SSF52833">
    <property type="entry name" value="Thioredoxin-like"/>
    <property type="match status" value="1"/>
</dbReference>
<dbReference type="PRINTS" id="PR01011">
    <property type="entry name" value="GLUTPROXDASE"/>
</dbReference>
<dbReference type="Pfam" id="PF00255">
    <property type="entry name" value="GSHPx"/>
    <property type="match status" value="1"/>
</dbReference>
<sequence length="168" mass="18976">MKSFHDFSAKTLQGKVVSMADFKGKMVLVVNTASKCGLTPQYEGLEKLFQKYQDKGLVILGFPCNQFGNQEPGDEKSIAQGCVLNYGVTFPMFAKVDVNGENAHPIFKFLKSRLRGIFGSRIKWNFAKFLVDDKGRPLKRFSPWTKPESIDGYLERLIQKSSEKIALK</sequence>
<dbReference type="InterPro" id="IPR000889">
    <property type="entry name" value="Glutathione_peroxidase"/>
</dbReference>
<evidence type="ECO:0000256" key="1">
    <source>
        <dbReference type="ARBA" id="ARBA00006926"/>
    </source>
</evidence>
<dbReference type="CDD" id="cd00340">
    <property type="entry name" value="GSH_Peroxidase"/>
    <property type="match status" value="1"/>
</dbReference>
<keyword evidence="3 4" id="KW-0560">Oxidoreductase</keyword>
<dbReference type="RefSeq" id="WP_234862187.1">
    <property type="nucleotide sequence ID" value="NZ_JAKEVZ010000011.1"/>
</dbReference>
<evidence type="ECO:0000313" key="6">
    <source>
        <dbReference type="EMBL" id="MCF1752291.1"/>
    </source>
</evidence>
<keyword evidence="7" id="KW-1185">Reference proteome</keyword>
<dbReference type="EMBL" id="JAKEVZ010000011">
    <property type="protein sequence ID" value="MCF1752291.1"/>
    <property type="molecule type" value="Genomic_DNA"/>
</dbReference>
<protein>
    <recommendedName>
        <fullName evidence="4">Glutathione peroxidase</fullName>
    </recommendedName>
</protein>
<keyword evidence="2 4" id="KW-0575">Peroxidase</keyword>
<comment type="similarity">
    <text evidence="1 4">Belongs to the glutathione peroxidase family.</text>
</comment>
<organism evidence="6 7">
    <name type="scientific">Mariniradius sediminis</name>
    <dbReference type="NCBI Taxonomy" id="2909237"/>
    <lineage>
        <taxon>Bacteria</taxon>
        <taxon>Pseudomonadati</taxon>
        <taxon>Bacteroidota</taxon>
        <taxon>Cytophagia</taxon>
        <taxon>Cytophagales</taxon>
        <taxon>Cyclobacteriaceae</taxon>
        <taxon>Mariniradius</taxon>
    </lineage>
</organism>
<evidence type="ECO:0000256" key="2">
    <source>
        <dbReference type="ARBA" id="ARBA00022559"/>
    </source>
</evidence>
<gene>
    <name evidence="6" type="ORF">L0U89_14605</name>
</gene>
<dbReference type="InterPro" id="IPR029759">
    <property type="entry name" value="GPX_AS"/>
</dbReference>
<proteinExistence type="inferred from homology"/>
<evidence type="ECO:0000256" key="4">
    <source>
        <dbReference type="RuleBase" id="RU000499"/>
    </source>
</evidence>
<dbReference type="PANTHER" id="PTHR11592">
    <property type="entry name" value="GLUTATHIONE PEROXIDASE"/>
    <property type="match status" value="1"/>
</dbReference>
<dbReference type="Proteomes" id="UP001201449">
    <property type="component" value="Unassembled WGS sequence"/>
</dbReference>